<evidence type="ECO:0008006" key="4">
    <source>
        <dbReference type="Google" id="ProtNLM"/>
    </source>
</evidence>
<name>A0A1A9LEP8_9FLAO</name>
<accession>A0A1A9LEP8</accession>
<proteinExistence type="predicted"/>
<dbReference type="Proteomes" id="UP000077552">
    <property type="component" value="Unassembled WGS sequence"/>
</dbReference>
<keyword evidence="1" id="KW-0812">Transmembrane</keyword>
<organism evidence="2 3">
    <name type="scientific">Aequorivita soesokkakensis</name>
    <dbReference type="NCBI Taxonomy" id="1385699"/>
    <lineage>
        <taxon>Bacteria</taxon>
        <taxon>Pseudomonadati</taxon>
        <taxon>Bacteroidota</taxon>
        <taxon>Flavobacteriia</taxon>
        <taxon>Flavobacteriales</taxon>
        <taxon>Flavobacteriaceae</taxon>
        <taxon>Aequorivita</taxon>
    </lineage>
</organism>
<dbReference type="OrthoDB" id="1145018at2"/>
<feature type="transmembrane region" description="Helical" evidence="1">
    <location>
        <begin position="28"/>
        <end position="51"/>
    </location>
</feature>
<evidence type="ECO:0000256" key="1">
    <source>
        <dbReference type="SAM" id="Phobius"/>
    </source>
</evidence>
<dbReference type="STRING" id="1385699.A7A78_10855"/>
<protein>
    <recommendedName>
        <fullName evidence="4">Isoleucyl-tRNA synthetase</fullName>
    </recommendedName>
</protein>
<evidence type="ECO:0000313" key="3">
    <source>
        <dbReference type="Proteomes" id="UP000077552"/>
    </source>
</evidence>
<dbReference type="EMBL" id="LXIE01000010">
    <property type="protein sequence ID" value="OAD91748.1"/>
    <property type="molecule type" value="Genomic_DNA"/>
</dbReference>
<keyword evidence="3" id="KW-1185">Reference proteome</keyword>
<dbReference type="AlphaFoldDB" id="A0A1A9LEP8"/>
<sequence length="81" mass="9412">MKYIITVLFIAVCIALGVGFFIKSDNEATGNLVIGLSLMAGFFVLMPLFIYHRWKNRSVKDYMLTKENIEKMQDYQKDKKI</sequence>
<reference evidence="2 3" key="1">
    <citation type="submission" date="2016-05" db="EMBL/GenBank/DDBJ databases">
        <title>Genome sequencing of Vitellibacter soesokkakensis RSSK-12.</title>
        <authorList>
            <person name="Thevarajoo S."/>
            <person name="Selvaratnam C."/>
            <person name="Goh K.M."/>
            <person name="Chan K.-G."/>
            <person name="Chong C.S."/>
        </authorList>
    </citation>
    <scope>NUCLEOTIDE SEQUENCE [LARGE SCALE GENOMIC DNA]</scope>
    <source>
        <strain evidence="2 3">RSSK-12</strain>
    </source>
</reference>
<gene>
    <name evidence="2" type="ORF">A7A78_10855</name>
</gene>
<dbReference type="RefSeq" id="WP_068761381.1">
    <property type="nucleotide sequence ID" value="NZ_LXIE01000010.1"/>
</dbReference>
<comment type="caution">
    <text evidence="2">The sequence shown here is derived from an EMBL/GenBank/DDBJ whole genome shotgun (WGS) entry which is preliminary data.</text>
</comment>
<evidence type="ECO:0000313" key="2">
    <source>
        <dbReference type="EMBL" id="OAD91748.1"/>
    </source>
</evidence>
<feature type="transmembrane region" description="Helical" evidence="1">
    <location>
        <begin position="5"/>
        <end position="22"/>
    </location>
</feature>
<keyword evidence="1" id="KW-1133">Transmembrane helix</keyword>
<keyword evidence="1" id="KW-0472">Membrane</keyword>